<evidence type="ECO:0000313" key="2">
    <source>
        <dbReference type="EMBL" id="KKF00103.1"/>
    </source>
</evidence>
<keyword evidence="1" id="KW-0812">Transmembrane</keyword>
<evidence type="ECO:0000313" key="5">
    <source>
        <dbReference type="Proteomes" id="UP000034150"/>
    </source>
</evidence>
<dbReference type="EMBL" id="SDLP01000001">
    <property type="protein sequence ID" value="TDL11684.1"/>
    <property type="molecule type" value="Genomic_DNA"/>
</dbReference>
<dbReference type="PATRIC" id="fig|1807.13.peg.4983"/>
<feature type="transmembrane region" description="Helical" evidence="1">
    <location>
        <begin position="151"/>
        <end position="173"/>
    </location>
</feature>
<name>A0A0J6VET1_9MYCO</name>
<feature type="transmembrane region" description="Helical" evidence="1">
    <location>
        <begin position="185"/>
        <end position="205"/>
    </location>
</feature>
<dbReference type="EMBL" id="JYNU01000057">
    <property type="protein sequence ID" value="KMO69515.1"/>
    <property type="molecule type" value="Genomic_DNA"/>
</dbReference>
<feature type="transmembrane region" description="Helical" evidence="1">
    <location>
        <begin position="69"/>
        <end position="91"/>
    </location>
</feature>
<dbReference type="Proteomes" id="UP000294952">
    <property type="component" value="Unassembled WGS sequence"/>
</dbReference>
<evidence type="ECO:0000256" key="1">
    <source>
        <dbReference type="SAM" id="Phobius"/>
    </source>
</evidence>
<keyword evidence="5" id="KW-1185">Reference proteome</keyword>
<dbReference type="OrthoDB" id="4689187at2"/>
<feature type="transmembrane region" description="Helical" evidence="1">
    <location>
        <begin position="217"/>
        <end position="238"/>
    </location>
</feature>
<reference evidence="3 6" key="1">
    <citation type="journal article" date="2015" name="Genome Biol. Evol.">
        <title>Characterization of Three Mycobacterium spp. with Potential Use in Bioremediation by Genome Sequencing and Comparative Genomics.</title>
        <authorList>
            <person name="Das S."/>
            <person name="Pettersson B.M."/>
            <person name="Behra P.R."/>
            <person name="Ramesh M."/>
            <person name="Dasgupta S."/>
            <person name="Bhattacharya A."/>
            <person name="Kirsebom L.A."/>
        </authorList>
    </citation>
    <scope>NUCLEOTIDE SEQUENCE [LARGE SCALE GENOMIC DNA]</scope>
    <source>
        <strain evidence="3 6">DSM 44075</strain>
    </source>
</reference>
<reference evidence="2 5" key="2">
    <citation type="submission" date="2015-04" db="EMBL/GenBank/DDBJ databases">
        <title>Genome sequence of Mycobacterium obuense UC1.</title>
        <authorList>
            <person name="Greninger A.L."/>
            <person name="Cunningham G."/>
            <person name="Chiu C.Y."/>
            <person name="Miller S."/>
        </authorList>
    </citation>
    <scope>NUCLEOTIDE SEQUENCE [LARGE SCALE GENOMIC DNA]</scope>
    <source>
        <strain evidence="2 5">UC1</strain>
    </source>
</reference>
<reference evidence="4 7" key="3">
    <citation type="submission" date="2019-01" db="EMBL/GenBank/DDBJ databases">
        <title>High-quality-draft genome sequences of five non-tuberculosis mycobacteriaceae isolated from a nosocomial environment.</title>
        <authorList>
            <person name="Tiago I."/>
            <person name="Alarico S."/>
            <person name="Pereira S.G."/>
            <person name="Coelho C."/>
            <person name="Maranha A."/>
            <person name="Empadinhas N."/>
        </authorList>
    </citation>
    <scope>NUCLEOTIDE SEQUENCE [LARGE SCALE GENOMIC DNA]</scope>
    <source>
        <strain evidence="4 7">22DIII</strain>
    </source>
</reference>
<evidence type="ECO:0000313" key="4">
    <source>
        <dbReference type="EMBL" id="TDL11684.1"/>
    </source>
</evidence>
<dbReference type="AlphaFoldDB" id="A0A0J6VET1"/>
<proteinExistence type="predicted"/>
<keyword evidence="1" id="KW-1133">Transmembrane helix</keyword>
<gene>
    <name evidence="4" type="ORF">EUA04_01390</name>
    <name evidence="3" type="ORF">MOBUDSM44075_04941</name>
    <name evidence="2" type="ORF">WN67_20595</name>
</gene>
<dbReference type="Proteomes" id="UP000036313">
    <property type="component" value="Unassembled WGS sequence"/>
</dbReference>
<comment type="caution">
    <text evidence="3">The sequence shown here is derived from an EMBL/GenBank/DDBJ whole genome shotgun (WGS) entry which is preliminary data.</text>
</comment>
<dbReference type="RefSeq" id="WP_046364898.1">
    <property type="nucleotide sequence ID" value="NZ_CALTXN010000026.1"/>
</dbReference>
<accession>A0A0J6VET1</accession>
<evidence type="ECO:0000313" key="3">
    <source>
        <dbReference type="EMBL" id="KMO69515.1"/>
    </source>
</evidence>
<evidence type="ECO:0000313" key="6">
    <source>
        <dbReference type="Proteomes" id="UP000036313"/>
    </source>
</evidence>
<evidence type="ECO:0008006" key="8">
    <source>
        <dbReference type="Google" id="ProtNLM"/>
    </source>
</evidence>
<keyword evidence="1" id="KW-0472">Membrane</keyword>
<dbReference type="STRING" id="1807.MOBUDSM44075_04941"/>
<evidence type="ECO:0000313" key="7">
    <source>
        <dbReference type="Proteomes" id="UP000294952"/>
    </source>
</evidence>
<dbReference type="Proteomes" id="UP000034150">
    <property type="component" value="Unassembled WGS sequence"/>
</dbReference>
<feature type="transmembrane region" description="Helical" evidence="1">
    <location>
        <begin position="25"/>
        <end position="49"/>
    </location>
</feature>
<sequence length="254" mass="28262">MTITAGRQTAASSSRQSLDFRLLRVALWTVCVYAGLGLLGFAVFAGFWPPPSQDLDAAGIAEYFRSHETGIRIGMVLMVVGAPCYYTWSIALSKIIGRMEGPMGPLSMTEVIGGLMTGVVTAVPAIIWQTAVFRTEVRSPEMVQMLYDFGWFFFDLTFMFSFLQSVALGLAILLDKRSQPLFPRWTGYVCFLTAAVYLPLSLVPFVRTGPFAWQGVLNFWAVFVMFFVLIVVLTPYAFKALRRLEAEDRLDAGV</sequence>
<organism evidence="3 6">
    <name type="scientific">Mycolicibacterium obuense</name>
    <dbReference type="NCBI Taxonomy" id="1807"/>
    <lineage>
        <taxon>Bacteria</taxon>
        <taxon>Bacillati</taxon>
        <taxon>Actinomycetota</taxon>
        <taxon>Actinomycetes</taxon>
        <taxon>Mycobacteriales</taxon>
        <taxon>Mycobacteriaceae</taxon>
        <taxon>Mycolicibacterium</taxon>
    </lineage>
</organism>
<protein>
    <recommendedName>
        <fullName evidence="8">DUF4386 domain-containing protein</fullName>
    </recommendedName>
</protein>
<feature type="transmembrane region" description="Helical" evidence="1">
    <location>
        <begin position="111"/>
        <end position="131"/>
    </location>
</feature>
<dbReference type="EMBL" id="LAUZ02000081">
    <property type="protein sequence ID" value="KKF00103.1"/>
    <property type="molecule type" value="Genomic_DNA"/>
</dbReference>